<name>A0ABQ2EHJ1_9GAMM</name>
<dbReference type="InterPro" id="IPR003615">
    <property type="entry name" value="HNH_nuc"/>
</dbReference>
<dbReference type="EMBL" id="BMME01000001">
    <property type="protein sequence ID" value="GGK08836.1"/>
    <property type="molecule type" value="Genomic_DNA"/>
</dbReference>
<gene>
    <name evidence="2" type="ORF">GCM10011394_17840</name>
</gene>
<protein>
    <recommendedName>
        <fullName evidence="1">HNH nuclease domain-containing protein</fullName>
    </recommendedName>
</protein>
<reference evidence="3" key="1">
    <citation type="journal article" date="2019" name="Int. J. Syst. Evol. Microbiol.">
        <title>The Global Catalogue of Microorganisms (GCM) 10K type strain sequencing project: providing services to taxonomists for standard genome sequencing and annotation.</title>
        <authorList>
            <consortium name="The Broad Institute Genomics Platform"/>
            <consortium name="The Broad Institute Genome Sequencing Center for Infectious Disease"/>
            <person name="Wu L."/>
            <person name="Ma J."/>
        </authorList>
    </citation>
    <scope>NUCLEOTIDE SEQUENCE [LARGE SCALE GENOMIC DNA]</scope>
    <source>
        <strain evidence="3">CGMCC 1.8985</strain>
    </source>
</reference>
<accession>A0ABQ2EHJ1</accession>
<evidence type="ECO:0000313" key="3">
    <source>
        <dbReference type="Proteomes" id="UP000599009"/>
    </source>
</evidence>
<dbReference type="Proteomes" id="UP000599009">
    <property type="component" value="Unassembled WGS sequence"/>
</dbReference>
<comment type="caution">
    <text evidence="2">The sequence shown here is derived from an EMBL/GenBank/DDBJ whole genome shotgun (WGS) entry which is preliminary data.</text>
</comment>
<proteinExistence type="predicted"/>
<dbReference type="Pfam" id="PF13392">
    <property type="entry name" value="HNH_3"/>
    <property type="match status" value="1"/>
</dbReference>
<feature type="domain" description="HNH nuclease" evidence="1">
    <location>
        <begin position="195"/>
        <end position="220"/>
    </location>
</feature>
<evidence type="ECO:0000259" key="1">
    <source>
        <dbReference type="Pfam" id="PF13392"/>
    </source>
</evidence>
<keyword evidence="3" id="KW-1185">Reference proteome</keyword>
<sequence length="278" mass="31184">MRMPWTDGDLKQLRTLRSGGASAGECALVLGRTESAIRQRLIKMGLPVGEGIRRGFTADDDETIRINYPMWPAFLVAYLIDRTTESVHRRAWKLGVAKSPDFCKNPMAHLWNGTEHPNSIASRIKPGTPPPNKGLRRPGFAPGRMATTQFKKGRAASAAHNYVPIGTEKFDTKRKVLVRKVTDDPTIFPALRWRPVHVLAWVAAHGPVPEGHIVIFRQGMKTLDPALITVDRLELVTLAENMRRNTIHNYPAPIKRAMQARGVLNRRINKLEKTRSKA</sequence>
<evidence type="ECO:0000313" key="2">
    <source>
        <dbReference type="EMBL" id="GGK08836.1"/>
    </source>
</evidence>
<organism evidence="2 3">
    <name type="scientific">Luteimonas terricola</name>
    <dbReference type="NCBI Taxonomy" id="645597"/>
    <lineage>
        <taxon>Bacteria</taxon>
        <taxon>Pseudomonadati</taxon>
        <taxon>Pseudomonadota</taxon>
        <taxon>Gammaproteobacteria</taxon>
        <taxon>Lysobacterales</taxon>
        <taxon>Lysobacteraceae</taxon>
        <taxon>Luteimonas</taxon>
    </lineage>
</organism>